<name>A0ABX0XBC1_9BACT</name>
<feature type="coiled-coil region" evidence="1">
    <location>
        <begin position="141"/>
        <end position="182"/>
    </location>
</feature>
<dbReference type="EMBL" id="JAATJH010000003">
    <property type="protein sequence ID" value="NJC26574.1"/>
    <property type="molecule type" value="Genomic_DNA"/>
</dbReference>
<feature type="region of interest" description="Disordered" evidence="2">
    <location>
        <begin position="20"/>
        <end position="48"/>
    </location>
</feature>
<protein>
    <submittedName>
        <fullName evidence="3">Transketolase</fullName>
    </submittedName>
</protein>
<comment type="caution">
    <text evidence="3">The sequence shown here is derived from an EMBL/GenBank/DDBJ whole genome shotgun (WGS) entry which is preliminary data.</text>
</comment>
<dbReference type="Proteomes" id="UP000770785">
    <property type="component" value="Unassembled WGS sequence"/>
</dbReference>
<sequence>MWKNLKGYFIVDDEEGKQASKVSRPGVVRTTAPAGTNPAPASAPPDPNGVVDDKFVKILMESMERANLPGFDYLEYKKSLQNLKKMNFTEDIRYQTAFAAAQSMGVTAPDLQKSAEHYLGTLQKEQAKFDQALEGQKGQQVNDKQQRLQQLDKSVQAQEAKIKEWQEKIAATKTEQQQLRTSIQNSMGKLSKTQADFETTYQVIAESITADVTNIKKYLK</sequence>
<evidence type="ECO:0000313" key="3">
    <source>
        <dbReference type="EMBL" id="NJC26574.1"/>
    </source>
</evidence>
<organism evidence="3 4">
    <name type="scientific">Neolewinella antarctica</name>
    <dbReference type="NCBI Taxonomy" id="442734"/>
    <lineage>
        <taxon>Bacteria</taxon>
        <taxon>Pseudomonadati</taxon>
        <taxon>Bacteroidota</taxon>
        <taxon>Saprospiria</taxon>
        <taxon>Saprospirales</taxon>
        <taxon>Lewinellaceae</taxon>
        <taxon>Neolewinella</taxon>
    </lineage>
</organism>
<proteinExistence type="predicted"/>
<evidence type="ECO:0000256" key="1">
    <source>
        <dbReference type="SAM" id="Coils"/>
    </source>
</evidence>
<evidence type="ECO:0000256" key="2">
    <source>
        <dbReference type="SAM" id="MobiDB-lite"/>
    </source>
</evidence>
<keyword evidence="1" id="KW-0175">Coiled coil</keyword>
<feature type="compositionally biased region" description="Low complexity" evidence="2">
    <location>
        <begin position="30"/>
        <end position="40"/>
    </location>
</feature>
<reference evidence="3 4" key="1">
    <citation type="submission" date="2020-03" db="EMBL/GenBank/DDBJ databases">
        <title>Genomic Encyclopedia of Type Strains, Phase IV (KMG-IV): sequencing the most valuable type-strain genomes for metagenomic binning, comparative biology and taxonomic classification.</title>
        <authorList>
            <person name="Goeker M."/>
        </authorList>
    </citation>
    <scope>NUCLEOTIDE SEQUENCE [LARGE SCALE GENOMIC DNA]</scope>
    <source>
        <strain evidence="3 4">DSM 105096</strain>
    </source>
</reference>
<accession>A0ABX0XBC1</accession>
<keyword evidence="4" id="KW-1185">Reference proteome</keyword>
<gene>
    <name evidence="3" type="ORF">GGR27_002084</name>
</gene>
<evidence type="ECO:0000313" key="4">
    <source>
        <dbReference type="Proteomes" id="UP000770785"/>
    </source>
</evidence>
<dbReference type="RefSeq" id="WP_168037345.1">
    <property type="nucleotide sequence ID" value="NZ_JAATJH010000003.1"/>
</dbReference>